<reference evidence="2" key="1">
    <citation type="submission" date="2021-09" db="EMBL/GenBank/DDBJ databases">
        <authorList>
            <consortium name="AG Swart"/>
            <person name="Singh M."/>
            <person name="Singh A."/>
            <person name="Seah K."/>
            <person name="Emmerich C."/>
        </authorList>
    </citation>
    <scope>NUCLEOTIDE SEQUENCE</scope>
    <source>
        <strain evidence="2">ATCC30299</strain>
    </source>
</reference>
<evidence type="ECO:0000313" key="3">
    <source>
        <dbReference type="Proteomes" id="UP001162131"/>
    </source>
</evidence>
<sequence length="95" mass="10382">MEESFRNIQNINDPTNQENIPIASAISNDNIQAPNIQSQNPAAPANLAGASHTDIQIEDQQILAAANKIRSNNSVLQFEGLQFLRQSLSKLDNPT</sequence>
<evidence type="ECO:0000256" key="1">
    <source>
        <dbReference type="SAM" id="MobiDB-lite"/>
    </source>
</evidence>
<keyword evidence="3" id="KW-1185">Reference proteome</keyword>
<dbReference type="Proteomes" id="UP001162131">
    <property type="component" value="Unassembled WGS sequence"/>
</dbReference>
<gene>
    <name evidence="2" type="ORF">BSTOLATCC_MIC38557</name>
</gene>
<protein>
    <submittedName>
        <fullName evidence="2">Uncharacterized protein</fullName>
    </submittedName>
</protein>
<accession>A0AAU9JLA8</accession>
<dbReference type="EMBL" id="CAJZBQ010000038">
    <property type="protein sequence ID" value="CAG9325294.1"/>
    <property type="molecule type" value="Genomic_DNA"/>
</dbReference>
<proteinExistence type="predicted"/>
<comment type="caution">
    <text evidence="2">The sequence shown here is derived from an EMBL/GenBank/DDBJ whole genome shotgun (WGS) entry which is preliminary data.</text>
</comment>
<name>A0AAU9JLA8_9CILI</name>
<evidence type="ECO:0000313" key="2">
    <source>
        <dbReference type="EMBL" id="CAG9325294.1"/>
    </source>
</evidence>
<dbReference type="AlphaFoldDB" id="A0AAU9JLA8"/>
<feature type="region of interest" description="Disordered" evidence="1">
    <location>
        <begin position="1"/>
        <end position="22"/>
    </location>
</feature>
<organism evidence="2 3">
    <name type="scientific">Blepharisma stoltei</name>
    <dbReference type="NCBI Taxonomy" id="1481888"/>
    <lineage>
        <taxon>Eukaryota</taxon>
        <taxon>Sar</taxon>
        <taxon>Alveolata</taxon>
        <taxon>Ciliophora</taxon>
        <taxon>Postciliodesmatophora</taxon>
        <taxon>Heterotrichea</taxon>
        <taxon>Heterotrichida</taxon>
        <taxon>Blepharismidae</taxon>
        <taxon>Blepharisma</taxon>
    </lineage>
</organism>